<reference evidence="2" key="2">
    <citation type="submission" date="2025-08" db="UniProtKB">
        <authorList>
            <consortium name="Ensembl"/>
        </authorList>
    </citation>
    <scope>IDENTIFICATION</scope>
</reference>
<dbReference type="GeneTree" id="ENSGT00940000177629"/>
<dbReference type="InterPro" id="IPR057667">
    <property type="entry name" value="HTH_SB"/>
</dbReference>
<dbReference type="SUPFAM" id="SSF46689">
    <property type="entry name" value="Homeodomain-like"/>
    <property type="match status" value="1"/>
</dbReference>
<reference evidence="2 3" key="1">
    <citation type="journal article" date="2014" name="Nature">
        <title>The genomic substrate for adaptive radiation in African cichlid fish.</title>
        <authorList>
            <person name="Brawand D."/>
            <person name="Wagner C.E."/>
            <person name="Li Y.I."/>
            <person name="Malinsky M."/>
            <person name="Keller I."/>
            <person name="Fan S."/>
            <person name="Simakov O."/>
            <person name="Ng A.Y."/>
            <person name="Lim Z.W."/>
            <person name="Bezault E."/>
            <person name="Turner-Maier J."/>
            <person name="Johnson J."/>
            <person name="Alcazar R."/>
            <person name="Noh H.J."/>
            <person name="Russell P."/>
            <person name="Aken B."/>
            <person name="Alfoldi J."/>
            <person name="Amemiya C."/>
            <person name="Azzouzi N."/>
            <person name="Baroiller J.F."/>
            <person name="Barloy-Hubler F."/>
            <person name="Berlin A."/>
            <person name="Bloomquist R."/>
            <person name="Carleton K.L."/>
            <person name="Conte M.A."/>
            <person name="D'Cotta H."/>
            <person name="Eshel O."/>
            <person name="Gaffney L."/>
            <person name="Galibert F."/>
            <person name="Gante H.F."/>
            <person name="Gnerre S."/>
            <person name="Greuter L."/>
            <person name="Guyon R."/>
            <person name="Haddad N.S."/>
            <person name="Haerty W."/>
            <person name="Harris R.M."/>
            <person name="Hofmann H.A."/>
            <person name="Hourlier T."/>
            <person name="Hulata G."/>
            <person name="Jaffe D.B."/>
            <person name="Lara M."/>
            <person name="Lee A.P."/>
            <person name="MacCallum I."/>
            <person name="Mwaiko S."/>
            <person name="Nikaido M."/>
            <person name="Nishihara H."/>
            <person name="Ozouf-Costaz C."/>
            <person name="Penman D.J."/>
            <person name="Przybylski D."/>
            <person name="Rakotomanga M."/>
            <person name="Renn S.C.P."/>
            <person name="Ribeiro F.J."/>
            <person name="Ron M."/>
            <person name="Salzburger W."/>
            <person name="Sanchez-Pulido L."/>
            <person name="Santos M.E."/>
            <person name="Searle S."/>
            <person name="Sharpe T."/>
            <person name="Swofford R."/>
            <person name="Tan F.J."/>
            <person name="Williams L."/>
            <person name="Young S."/>
            <person name="Yin S."/>
            <person name="Okada N."/>
            <person name="Kocher T.D."/>
            <person name="Miska E.A."/>
            <person name="Lander E.S."/>
            <person name="Venkatesh B."/>
            <person name="Fernald R.D."/>
            <person name="Meyer A."/>
            <person name="Ponting C.P."/>
            <person name="Streelman J.T."/>
            <person name="Lindblad-Toh K."/>
            <person name="Seehausen O."/>
            <person name="Di Palma F."/>
        </authorList>
    </citation>
    <scope>NUCLEOTIDE SEQUENCE</scope>
</reference>
<keyword evidence="3" id="KW-1185">Reference proteome</keyword>
<protein>
    <recommendedName>
        <fullName evidence="1">Sleeping Beauty transposase HTH domain-containing protein</fullName>
    </recommendedName>
</protein>
<dbReference type="InterPro" id="IPR036388">
    <property type="entry name" value="WH-like_DNA-bd_sf"/>
</dbReference>
<dbReference type="Pfam" id="PF25787">
    <property type="entry name" value="HTH_SB"/>
    <property type="match status" value="1"/>
</dbReference>
<dbReference type="Ensembl" id="ENSMZET00005007120.1">
    <property type="protein sequence ID" value="ENSMZEP00005006818.1"/>
    <property type="gene ID" value="ENSMZEG00005005246.1"/>
</dbReference>
<dbReference type="Proteomes" id="UP000265160">
    <property type="component" value="LG12"/>
</dbReference>
<dbReference type="Gene3D" id="1.10.10.10">
    <property type="entry name" value="Winged helix-like DNA-binding domain superfamily/Winged helix DNA-binding domain"/>
    <property type="match status" value="1"/>
</dbReference>
<name>A0A3P9BA86_9CICH</name>
<evidence type="ECO:0000313" key="2">
    <source>
        <dbReference type="Ensembl" id="ENSMZEP00005006818.1"/>
    </source>
</evidence>
<accession>A0A3P9BA86</accession>
<dbReference type="AlphaFoldDB" id="A0A3P9BA86"/>
<organism evidence="2 3">
    <name type="scientific">Maylandia zebra</name>
    <name type="common">zebra mbuna</name>
    <dbReference type="NCBI Taxonomy" id="106582"/>
    <lineage>
        <taxon>Eukaryota</taxon>
        <taxon>Metazoa</taxon>
        <taxon>Chordata</taxon>
        <taxon>Craniata</taxon>
        <taxon>Vertebrata</taxon>
        <taxon>Euteleostomi</taxon>
        <taxon>Actinopterygii</taxon>
        <taxon>Neopterygii</taxon>
        <taxon>Teleostei</taxon>
        <taxon>Neoteleostei</taxon>
        <taxon>Acanthomorphata</taxon>
        <taxon>Ovalentaria</taxon>
        <taxon>Cichlomorphae</taxon>
        <taxon>Cichliformes</taxon>
        <taxon>Cichlidae</taxon>
        <taxon>African cichlids</taxon>
        <taxon>Pseudocrenilabrinae</taxon>
        <taxon>Haplochromini</taxon>
        <taxon>Maylandia</taxon>
        <taxon>Maylandia zebra complex</taxon>
    </lineage>
</organism>
<evidence type="ECO:0000259" key="1">
    <source>
        <dbReference type="Pfam" id="PF25787"/>
    </source>
</evidence>
<sequence length="69" mass="7674">CEMSQNLRKEIISLHKKGEGYNKIRKALHISQSTVAKVIQKFKKDGIATIVQRRPGSPRKNGMAAVATL</sequence>
<proteinExistence type="predicted"/>
<evidence type="ECO:0000313" key="3">
    <source>
        <dbReference type="Proteomes" id="UP000265160"/>
    </source>
</evidence>
<feature type="domain" description="Sleeping Beauty transposase HTH" evidence="1">
    <location>
        <begin position="2"/>
        <end position="46"/>
    </location>
</feature>
<reference evidence="2" key="3">
    <citation type="submission" date="2025-09" db="UniProtKB">
        <authorList>
            <consortium name="Ensembl"/>
        </authorList>
    </citation>
    <scope>IDENTIFICATION</scope>
</reference>
<dbReference type="InterPro" id="IPR009057">
    <property type="entry name" value="Homeodomain-like_sf"/>
</dbReference>